<feature type="compositionally biased region" description="Basic and acidic residues" evidence="1">
    <location>
        <begin position="283"/>
        <end position="299"/>
    </location>
</feature>
<dbReference type="AlphaFoldDB" id="F8P4M2"/>
<dbReference type="GeneID" id="18815438"/>
<evidence type="ECO:0000256" key="1">
    <source>
        <dbReference type="SAM" id="MobiDB-lite"/>
    </source>
</evidence>
<dbReference type="Proteomes" id="UP000008064">
    <property type="component" value="Unassembled WGS sequence"/>
</dbReference>
<feature type="compositionally biased region" description="Acidic residues" evidence="1">
    <location>
        <begin position="272"/>
        <end position="282"/>
    </location>
</feature>
<accession>F8P4M2</accession>
<dbReference type="HOGENOM" id="CLU_013084_1_0_1"/>
<proteinExistence type="predicted"/>
<dbReference type="OrthoDB" id="2676448at2759"/>
<organism>
    <name type="scientific">Serpula lacrymans var. lacrymans (strain S7.9)</name>
    <name type="common">Dry rot fungus</name>
    <dbReference type="NCBI Taxonomy" id="578457"/>
    <lineage>
        <taxon>Eukaryota</taxon>
        <taxon>Fungi</taxon>
        <taxon>Dikarya</taxon>
        <taxon>Basidiomycota</taxon>
        <taxon>Agaricomycotina</taxon>
        <taxon>Agaricomycetes</taxon>
        <taxon>Agaricomycetidae</taxon>
        <taxon>Boletales</taxon>
        <taxon>Coniophorineae</taxon>
        <taxon>Serpulaceae</taxon>
        <taxon>Serpula</taxon>
    </lineage>
</organism>
<name>F8P4M2_SERL9</name>
<dbReference type="KEGG" id="sla:SERLADRAFT_440809"/>
<evidence type="ECO:0000313" key="2">
    <source>
        <dbReference type="EMBL" id="EGO21559.1"/>
    </source>
</evidence>
<sequence>MEYLHQLREFQKSEQKFVAILEASAHSAVTTGSVLLGITRKLETARRHAMENHDKELQKVQRLEVRLEINRALDQLEGLVVACMFELTKMNRSQIGYSLWKPLCPPRRTLEWKKVVEYAFLADFDLLCDAHQDISTRPWATPAGRLAMDQHFKICRAREEIERLDVEIRRVATYLQDENQYLRDCEDQVSVHDPKLAHQIALHRCECGRFNKIHISRLLDISRLHGFTGTILRGQSTQTWLGESGSKAKACIDNVGVGAGPNPSKNGQYDVCESEGAEEQDLEEQRELKVKEEDKEDKEEALQALENIVNMSDDV</sequence>
<dbReference type="EMBL" id="GL945438">
    <property type="protein sequence ID" value="EGO21559.1"/>
    <property type="molecule type" value="Genomic_DNA"/>
</dbReference>
<gene>
    <name evidence="2" type="ORF">SERLADRAFT_440809</name>
</gene>
<protein>
    <submittedName>
        <fullName evidence="2">Uncharacterized protein</fullName>
    </submittedName>
</protein>
<reference evidence="2" key="1">
    <citation type="submission" date="2011-04" db="EMBL/GenBank/DDBJ databases">
        <title>Evolution of plant cell wall degrading machinery underlies the functional diversity of forest fungi.</title>
        <authorList>
            <consortium name="US DOE Joint Genome Institute (JGI-PGF)"/>
            <person name="Eastwood D.C."/>
            <person name="Floudas D."/>
            <person name="Binder M."/>
            <person name="Majcherczyk A."/>
            <person name="Schneider P."/>
            <person name="Aerts A."/>
            <person name="Asiegbu F.O."/>
            <person name="Baker S.E."/>
            <person name="Barry K."/>
            <person name="Bendiksby M."/>
            <person name="Blumentritt M."/>
            <person name="Coutinho P.M."/>
            <person name="Cullen D."/>
            <person name="Cullen D."/>
            <person name="Gathman A."/>
            <person name="Goodell B."/>
            <person name="Henrissat B."/>
            <person name="Ihrmark K."/>
            <person name="Kauserud H."/>
            <person name="Kohler A."/>
            <person name="LaButti K."/>
            <person name="Lapidus A."/>
            <person name="Lavin J.L."/>
            <person name="Lee Y.-H."/>
            <person name="Lindquist E."/>
            <person name="Lilly W."/>
            <person name="Lucas S."/>
            <person name="Morin E."/>
            <person name="Murat C."/>
            <person name="Oguiza J.A."/>
            <person name="Park J."/>
            <person name="Pisabarro A.G."/>
            <person name="Riley R."/>
            <person name="Rosling A."/>
            <person name="Salamov A."/>
            <person name="Schmidt O."/>
            <person name="Schmutz J."/>
            <person name="Skrede I."/>
            <person name="Stenlid J."/>
            <person name="Wiebenga A."/>
            <person name="Xie X."/>
            <person name="Kues U."/>
            <person name="Hibbett D.S."/>
            <person name="Hoffmeister D."/>
            <person name="Hogberg N."/>
            <person name="Martin F."/>
            <person name="Grigoriev I.V."/>
            <person name="Watkinson S.C."/>
        </authorList>
    </citation>
    <scope>NUCLEOTIDE SEQUENCE</scope>
    <source>
        <strain evidence="2">S7.9</strain>
    </source>
</reference>
<dbReference type="RefSeq" id="XP_007321345.1">
    <property type="nucleotide sequence ID" value="XM_007321283.1"/>
</dbReference>
<feature type="region of interest" description="Disordered" evidence="1">
    <location>
        <begin position="255"/>
        <end position="299"/>
    </location>
</feature>